<dbReference type="InParanoid" id="A0A0D0D0Z6"/>
<dbReference type="AlphaFoldDB" id="A0A0D0D0Z6"/>
<keyword evidence="2" id="KW-1185">Reference proteome</keyword>
<protein>
    <submittedName>
        <fullName evidence="1">Uncharacterized protein</fullName>
    </submittedName>
</protein>
<dbReference type="HOGENOM" id="CLU_2655203_0_0_1"/>
<evidence type="ECO:0000313" key="2">
    <source>
        <dbReference type="Proteomes" id="UP000054538"/>
    </source>
</evidence>
<gene>
    <name evidence="1" type="ORF">PAXRUDRAFT_835053</name>
</gene>
<sequence length="76" mass="8693">MDKILKHSMNVTHMSCCCTLCLQLEYLMYREGVFSALFTRFLQCPVAQWAFQWGIGLKVYGSGCARVEVVLLVELL</sequence>
<dbReference type="EMBL" id="KN827077">
    <property type="protein sequence ID" value="KIK77231.1"/>
    <property type="molecule type" value="Genomic_DNA"/>
</dbReference>
<name>A0A0D0D0Z6_9AGAM</name>
<proteinExistence type="predicted"/>
<reference evidence="2" key="2">
    <citation type="submission" date="2015-01" db="EMBL/GenBank/DDBJ databases">
        <title>Evolutionary Origins and Diversification of the Mycorrhizal Mutualists.</title>
        <authorList>
            <consortium name="DOE Joint Genome Institute"/>
            <consortium name="Mycorrhizal Genomics Consortium"/>
            <person name="Kohler A."/>
            <person name="Kuo A."/>
            <person name="Nagy L.G."/>
            <person name="Floudas D."/>
            <person name="Copeland A."/>
            <person name="Barry K.W."/>
            <person name="Cichocki N."/>
            <person name="Veneault-Fourrey C."/>
            <person name="LaButti K."/>
            <person name="Lindquist E.A."/>
            <person name="Lipzen A."/>
            <person name="Lundell T."/>
            <person name="Morin E."/>
            <person name="Murat C."/>
            <person name="Riley R."/>
            <person name="Ohm R."/>
            <person name="Sun H."/>
            <person name="Tunlid A."/>
            <person name="Henrissat B."/>
            <person name="Grigoriev I.V."/>
            <person name="Hibbett D.S."/>
            <person name="Martin F."/>
        </authorList>
    </citation>
    <scope>NUCLEOTIDE SEQUENCE [LARGE SCALE GENOMIC DNA]</scope>
    <source>
        <strain evidence="2">Ve08.2h10</strain>
    </source>
</reference>
<organism evidence="1 2">
    <name type="scientific">Paxillus rubicundulus Ve08.2h10</name>
    <dbReference type="NCBI Taxonomy" id="930991"/>
    <lineage>
        <taxon>Eukaryota</taxon>
        <taxon>Fungi</taxon>
        <taxon>Dikarya</taxon>
        <taxon>Basidiomycota</taxon>
        <taxon>Agaricomycotina</taxon>
        <taxon>Agaricomycetes</taxon>
        <taxon>Agaricomycetidae</taxon>
        <taxon>Boletales</taxon>
        <taxon>Paxilineae</taxon>
        <taxon>Paxillaceae</taxon>
        <taxon>Paxillus</taxon>
    </lineage>
</organism>
<dbReference type="Proteomes" id="UP000054538">
    <property type="component" value="Unassembled WGS sequence"/>
</dbReference>
<evidence type="ECO:0000313" key="1">
    <source>
        <dbReference type="EMBL" id="KIK77231.1"/>
    </source>
</evidence>
<reference evidence="1 2" key="1">
    <citation type="submission" date="2014-04" db="EMBL/GenBank/DDBJ databases">
        <authorList>
            <consortium name="DOE Joint Genome Institute"/>
            <person name="Kuo A."/>
            <person name="Kohler A."/>
            <person name="Jargeat P."/>
            <person name="Nagy L.G."/>
            <person name="Floudas D."/>
            <person name="Copeland A."/>
            <person name="Barry K.W."/>
            <person name="Cichocki N."/>
            <person name="Veneault-Fourrey C."/>
            <person name="LaButti K."/>
            <person name="Lindquist E.A."/>
            <person name="Lipzen A."/>
            <person name="Lundell T."/>
            <person name="Morin E."/>
            <person name="Murat C."/>
            <person name="Sun H."/>
            <person name="Tunlid A."/>
            <person name="Henrissat B."/>
            <person name="Grigoriev I.V."/>
            <person name="Hibbett D.S."/>
            <person name="Martin F."/>
            <person name="Nordberg H.P."/>
            <person name="Cantor M.N."/>
            <person name="Hua S.X."/>
        </authorList>
    </citation>
    <scope>NUCLEOTIDE SEQUENCE [LARGE SCALE GENOMIC DNA]</scope>
    <source>
        <strain evidence="1 2">Ve08.2h10</strain>
    </source>
</reference>
<accession>A0A0D0D0Z6</accession>